<protein>
    <submittedName>
        <fullName evidence="4">Nucleoside-diphosphate-sugar epimerase</fullName>
    </submittedName>
</protein>
<dbReference type="EMBL" id="AYSJ01000009">
    <property type="protein sequence ID" value="ETS31892.1"/>
    <property type="molecule type" value="Genomic_DNA"/>
</dbReference>
<reference evidence="4 5" key="1">
    <citation type="submission" date="2013-11" db="EMBL/GenBank/DDBJ databases">
        <title>Elucidation of the Photorhabdus temperata genome and generation of transposon mutant library to identify motility mutants.</title>
        <authorList>
            <person name="Hurst S.G.IV."/>
            <person name="Micheals B."/>
            <person name="Abebe-Akele F."/>
            <person name="Rowedder H."/>
            <person name="Bullock H."/>
            <person name="Jackobeck R."/>
            <person name="Janicki E."/>
            <person name="Tisa L.S."/>
        </authorList>
    </citation>
    <scope>NUCLEOTIDE SEQUENCE [LARGE SCALE GENOMIC DNA]</scope>
    <source>
        <strain evidence="4 5">NC19</strain>
    </source>
</reference>
<name>W3V7S1_9GAMM</name>
<proteinExistence type="inferred from homology"/>
<comment type="pathway">
    <text evidence="1">Bacterial outer membrane biogenesis; LPS O-antigen biosynthesis.</text>
</comment>
<dbReference type="PATRIC" id="fig|1004151.3.peg.2042"/>
<dbReference type="AlphaFoldDB" id="W3V7S1"/>
<organism evidence="4 5">
    <name type="scientific">Photorhabdus khanii NC19</name>
    <dbReference type="NCBI Taxonomy" id="1004151"/>
    <lineage>
        <taxon>Bacteria</taxon>
        <taxon>Pseudomonadati</taxon>
        <taxon>Pseudomonadota</taxon>
        <taxon>Gammaproteobacteria</taxon>
        <taxon>Enterobacterales</taxon>
        <taxon>Morganellaceae</taxon>
        <taxon>Photorhabdus</taxon>
    </lineage>
</organism>
<feature type="domain" description="NAD-dependent epimerase/dehydratase" evidence="3">
    <location>
        <begin position="4"/>
        <end position="207"/>
    </location>
</feature>
<dbReference type="Gene3D" id="3.40.50.720">
    <property type="entry name" value="NAD(P)-binding Rossmann-like Domain"/>
    <property type="match status" value="1"/>
</dbReference>
<comment type="similarity">
    <text evidence="2">Belongs to the NAD(P)-dependent epimerase/dehydratase family.</text>
</comment>
<accession>W3V7S1</accession>
<evidence type="ECO:0000313" key="4">
    <source>
        <dbReference type="EMBL" id="ETS31892.1"/>
    </source>
</evidence>
<dbReference type="OrthoDB" id="9801056at2"/>
<dbReference type="PANTHER" id="PTHR43000">
    <property type="entry name" value="DTDP-D-GLUCOSE 4,6-DEHYDRATASE-RELATED"/>
    <property type="match status" value="1"/>
</dbReference>
<dbReference type="Proteomes" id="UP000018957">
    <property type="component" value="Unassembled WGS sequence"/>
</dbReference>
<dbReference type="Pfam" id="PF01370">
    <property type="entry name" value="Epimerase"/>
    <property type="match status" value="1"/>
</dbReference>
<dbReference type="InterPro" id="IPR036291">
    <property type="entry name" value="NAD(P)-bd_dom_sf"/>
</dbReference>
<evidence type="ECO:0000313" key="5">
    <source>
        <dbReference type="Proteomes" id="UP000018957"/>
    </source>
</evidence>
<gene>
    <name evidence="4" type="ORF">PTE_01990</name>
</gene>
<comment type="caution">
    <text evidence="4">The sequence shown here is derived from an EMBL/GenBank/DDBJ whole genome shotgun (WGS) entry which is preliminary data.</text>
</comment>
<dbReference type="InterPro" id="IPR001509">
    <property type="entry name" value="Epimerase_deHydtase"/>
</dbReference>
<evidence type="ECO:0000259" key="3">
    <source>
        <dbReference type="Pfam" id="PF01370"/>
    </source>
</evidence>
<evidence type="ECO:0000256" key="1">
    <source>
        <dbReference type="ARBA" id="ARBA00005125"/>
    </source>
</evidence>
<keyword evidence="5" id="KW-1185">Reference proteome</keyword>
<dbReference type="SUPFAM" id="SSF51735">
    <property type="entry name" value="NAD(P)-binding Rossmann-fold domains"/>
    <property type="match status" value="1"/>
</dbReference>
<sequence>MIKIIGGSGFIGTRLSAQLKKENIKFKIIDKRRSKAFPDNWEYGDVTKPESLLKSLKDASVIINLAAEHKDNVHPISLYYDVNVDGAKNVCSVAEQLNIKHIIFTSSVAVYGFVEKETAEDGEFHPFNDYGKSKLEAEYIYNAWQIKGKDRTLVTIRPTVVFGEKNRGNVYNLFRQIASGHFLMIGAGNNKKSMAYVDNVAAFLQYATFFSSGHHVFNYVDKPDFTMNELTNIICNALDKRKSNIKIPYTIGILGGYCFDILSKITGKEFPISSIRVKKFCARTQFKSNCIEETGFKAPVSLEQGITNTVQSEFKHL</sequence>
<dbReference type="RefSeq" id="WP_036845518.1">
    <property type="nucleotide sequence ID" value="NZ_AYSJ01000009.1"/>
</dbReference>
<evidence type="ECO:0000256" key="2">
    <source>
        <dbReference type="ARBA" id="ARBA00007637"/>
    </source>
</evidence>